<organism evidence="2 3">
    <name type="scientific">Trifolium medium</name>
    <dbReference type="NCBI Taxonomy" id="97028"/>
    <lineage>
        <taxon>Eukaryota</taxon>
        <taxon>Viridiplantae</taxon>
        <taxon>Streptophyta</taxon>
        <taxon>Embryophyta</taxon>
        <taxon>Tracheophyta</taxon>
        <taxon>Spermatophyta</taxon>
        <taxon>Magnoliopsida</taxon>
        <taxon>eudicotyledons</taxon>
        <taxon>Gunneridae</taxon>
        <taxon>Pentapetalae</taxon>
        <taxon>rosids</taxon>
        <taxon>fabids</taxon>
        <taxon>Fabales</taxon>
        <taxon>Fabaceae</taxon>
        <taxon>Papilionoideae</taxon>
        <taxon>50 kb inversion clade</taxon>
        <taxon>NPAAA clade</taxon>
        <taxon>Hologalegina</taxon>
        <taxon>IRL clade</taxon>
        <taxon>Trifolieae</taxon>
        <taxon>Trifolium</taxon>
    </lineage>
</organism>
<evidence type="ECO:0000313" key="3">
    <source>
        <dbReference type="Proteomes" id="UP000265520"/>
    </source>
</evidence>
<accession>A0A392VCU3</accession>
<dbReference type="EMBL" id="LXQA011133481">
    <property type="protein sequence ID" value="MCI86178.1"/>
    <property type="molecule type" value="Genomic_DNA"/>
</dbReference>
<reference evidence="2 3" key="1">
    <citation type="journal article" date="2018" name="Front. Plant Sci.">
        <title>Red Clover (Trifolium pratense) and Zigzag Clover (T. medium) - A Picture of Genomic Similarities and Differences.</title>
        <authorList>
            <person name="Dluhosova J."/>
            <person name="Istvanek J."/>
            <person name="Nedelnik J."/>
            <person name="Repkova J."/>
        </authorList>
    </citation>
    <scope>NUCLEOTIDE SEQUENCE [LARGE SCALE GENOMIC DNA]</scope>
    <source>
        <strain evidence="3">cv. 10/8</strain>
        <tissue evidence="2">Leaf</tissue>
    </source>
</reference>
<sequence length="50" mass="5513">MAPLRFQATKKTNNPAQKVATLIPDLKEKVIDSSESTNNSSVRQKADGQR</sequence>
<evidence type="ECO:0000313" key="2">
    <source>
        <dbReference type="EMBL" id="MCI86178.1"/>
    </source>
</evidence>
<feature type="non-terminal residue" evidence="2">
    <location>
        <position position="50"/>
    </location>
</feature>
<name>A0A392VCU3_9FABA</name>
<feature type="region of interest" description="Disordered" evidence="1">
    <location>
        <begin position="1"/>
        <end position="50"/>
    </location>
</feature>
<dbReference type="AlphaFoldDB" id="A0A392VCU3"/>
<keyword evidence="3" id="KW-1185">Reference proteome</keyword>
<proteinExistence type="predicted"/>
<comment type="caution">
    <text evidence="2">The sequence shown here is derived from an EMBL/GenBank/DDBJ whole genome shotgun (WGS) entry which is preliminary data.</text>
</comment>
<protein>
    <submittedName>
        <fullName evidence="2">Uncharacterized protein</fullName>
    </submittedName>
</protein>
<feature type="compositionally biased region" description="Polar residues" evidence="1">
    <location>
        <begin position="33"/>
        <end position="43"/>
    </location>
</feature>
<dbReference type="Proteomes" id="UP000265520">
    <property type="component" value="Unassembled WGS sequence"/>
</dbReference>
<evidence type="ECO:0000256" key="1">
    <source>
        <dbReference type="SAM" id="MobiDB-lite"/>
    </source>
</evidence>